<dbReference type="SUPFAM" id="SSF101821">
    <property type="entry name" value="Aminopeptidase/glucanase lid domain"/>
    <property type="match status" value="1"/>
</dbReference>
<comment type="cofactor">
    <cofactor evidence="8">
        <name>a divalent metal cation</name>
        <dbReference type="ChEBI" id="CHEBI:60240"/>
    </cofactor>
    <text evidence="8">Binds 2 divalent metal cations per subunit.</text>
</comment>
<feature type="binding site" evidence="8">
    <location>
        <position position="174"/>
    </location>
    <ligand>
        <name>Zn(2+)</name>
        <dbReference type="ChEBI" id="CHEBI:29105"/>
        <label>2</label>
    </ligand>
</feature>
<feature type="binding site" evidence="8">
    <location>
        <position position="314"/>
    </location>
    <ligand>
        <name>Zn(2+)</name>
        <dbReference type="ChEBI" id="CHEBI:29105"/>
        <label>2</label>
    </ligand>
</feature>
<evidence type="ECO:0000256" key="6">
    <source>
        <dbReference type="PIRNR" id="PIRNR001123"/>
    </source>
</evidence>
<dbReference type="PANTHER" id="PTHR32481">
    <property type="entry name" value="AMINOPEPTIDASE"/>
    <property type="match status" value="1"/>
</dbReference>
<organism evidence="9">
    <name type="scientific">uncultured Anaerotruncus sp</name>
    <dbReference type="NCBI Taxonomy" id="905011"/>
    <lineage>
        <taxon>Bacteria</taxon>
        <taxon>Bacillati</taxon>
        <taxon>Bacillota</taxon>
        <taxon>Clostridia</taxon>
        <taxon>Eubacteriales</taxon>
        <taxon>Oscillospiraceae</taxon>
        <taxon>Anaerotruncus</taxon>
        <taxon>environmental samples</taxon>
    </lineage>
</organism>
<feature type="binding site" evidence="8">
    <location>
        <position position="174"/>
    </location>
    <ligand>
        <name>Zn(2+)</name>
        <dbReference type="ChEBI" id="CHEBI:29105"/>
        <label>1</label>
    </ligand>
</feature>
<evidence type="ECO:0000256" key="8">
    <source>
        <dbReference type="PIRSR" id="PIRSR001123-2"/>
    </source>
</evidence>
<dbReference type="GO" id="GO:0004177">
    <property type="term" value="F:aminopeptidase activity"/>
    <property type="evidence" value="ECO:0007669"/>
    <property type="project" value="UniProtKB-UniRule"/>
</dbReference>
<dbReference type="AlphaFoldDB" id="A0A1C6ILQ2"/>
<accession>A0A1C6ILQ2</accession>
<name>A0A1C6ILQ2_9FIRM</name>
<dbReference type="Gene3D" id="3.40.630.10">
    <property type="entry name" value="Zn peptidases"/>
    <property type="match status" value="1"/>
</dbReference>
<comment type="similarity">
    <text evidence="1 6">Belongs to the peptidase M42 family.</text>
</comment>
<proteinExistence type="inferred from homology"/>
<dbReference type="GO" id="GO:0046872">
    <property type="term" value="F:metal ion binding"/>
    <property type="evidence" value="ECO:0007669"/>
    <property type="project" value="UniProtKB-UniRule"/>
</dbReference>
<keyword evidence="5 9" id="KW-0378">Hydrolase</keyword>
<protein>
    <submittedName>
        <fullName evidence="9">Putative aminopeptidase ysdC</fullName>
        <ecNumber evidence="9">3.4.11.-</ecNumber>
    </submittedName>
</protein>
<dbReference type="GO" id="GO:0006508">
    <property type="term" value="P:proteolysis"/>
    <property type="evidence" value="ECO:0007669"/>
    <property type="project" value="UniProtKB-KW"/>
</dbReference>
<dbReference type="EC" id="3.4.11.-" evidence="9"/>
<dbReference type="InterPro" id="IPR008007">
    <property type="entry name" value="Peptidase_M42"/>
</dbReference>
<gene>
    <name evidence="9" type="primary">ysdC_2</name>
    <name evidence="9" type="ORF">SAMEA3545359_01503</name>
</gene>
<dbReference type="PANTHER" id="PTHR32481:SF0">
    <property type="entry name" value="AMINOPEPTIDASE YPDE-RELATED"/>
    <property type="match status" value="1"/>
</dbReference>
<dbReference type="SUPFAM" id="SSF53187">
    <property type="entry name" value="Zn-dependent exopeptidases"/>
    <property type="match status" value="1"/>
</dbReference>
<feature type="binding site" evidence="8">
    <location>
        <position position="208"/>
    </location>
    <ligand>
        <name>Zn(2+)</name>
        <dbReference type="ChEBI" id="CHEBI:29105"/>
        <label>2</label>
    </ligand>
</feature>
<dbReference type="InterPro" id="IPR023367">
    <property type="entry name" value="Peptidase_M42_dom2"/>
</dbReference>
<dbReference type="Pfam" id="PF05343">
    <property type="entry name" value="Peptidase_M42"/>
    <property type="match status" value="1"/>
</dbReference>
<evidence type="ECO:0000256" key="3">
    <source>
        <dbReference type="ARBA" id="ARBA00022670"/>
    </source>
</evidence>
<feature type="active site" description="Proton acceptor" evidence="7">
    <location>
        <position position="207"/>
    </location>
</feature>
<evidence type="ECO:0000256" key="4">
    <source>
        <dbReference type="ARBA" id="ARBA00022723"/>
    </source>
</evidence>
<sequence length="341" mass="35573">MDTFDMLKTLCDARGVSGSETAVRSAAASLLAPLGPVEVTPLGSLLCHVVPAADNGPRVLLDAHLDEVGFVVTAIDDAGFVKVAPVGGIDKRLLPASQVVISGSQPVFGVIGCLPPHLSGMKGYEEIPDIDKLYIDTGYDREALQELVSLGDRASYRTELQQLLGSRVSGKSLDDRAGCMVQLLAAAQIKAAAPAGVGVDLLLSSLEETGEQGAKTGAFGADYTHAVAVDVSFGMSPGCDADKCGELGKGPMIGYSPILDRDMYCTFCALAQKQGIPYQPEIMGGLTASNADAIAVSRAGVRTLLVSVPQRYMHTPVEVVDLQDIEHTAALIAAYVSQLAQ</sequence>
<dbReference type="EMBL" id="FMHG01000001">
    <property type="protein sequence ID" value="SCJ70235.1"/>
    <property type="molecule type" value="Genomic_DNA"/>
</dbReference>
<evidence type="ECO:0000256" key="1">
    <source>
        <dbReference type="ARBA" id="ARBA00006272"/>
    </source>
</evidence>
<dbReference type="PIRSF" id="PIRSF001123">
    <property type="entry name" value="PepA_GA"/>
    <property type="match status" value="1"/>
</dbReference>
<evidence type="ECO:0000313" key="9">
    <source>
        <dbReference type="EMBL" id="SCJ70235.1"/>
    </source>
</evidence>
<evidence type="ECO:0000256" key="5">
    <source>
        <dbReference type="ARBA" id="ARBA00022801"/>
    </source>
</evidence>
<evidence type="ECO:0000256" key="2">
    <source>
        <dbReference type="ARBA" id="ARBA00022438"/>
    </source>
</evidence>
<feature type="binding site" evidence="8">
    <location>
        <position position="230"/>
    </location>
    <ligand>
        <name>Zn(2+)</name>
        <dbReference type="ChEBI" id="CHEBI:29105"/>
        <label>1</label>
    </ligand>
</feature>
<evidence type="ECO:0000256" key="7">
    <source>
        <dbReference type="PIRSR" id="PIRSR001123-1"/>
    </source>
</evidence>
<keyword evidence="2 9" id="KW-0031">Aminopeptidase</keyword>
<keyword evidence="3" id="KW-0645">Protease</keyword>
<feature type="binding site" evidence="8">
    <location>
        <position position="64"/>
    </location>
    <ligand>
        <name>Zn(2+)</name>
        <dbReference type="ChEBI" id="CHEBI:29105"/>
        <label>1</label>
    </ligand>
</feature>
<dbReference type="InterPro" id="IPR051464">
    <property type="entry name" value="Peptidase_M42_aminopept"/>
</dbReference>
<reference evidence="9" key="1">
    <citation type="submission" date="2015-09" db="EMBL/GenBank/DDBJ databases">
        <authorList>
            <consortium name="Pathogen Informatics"/>
        </authorList>
    </citation>
    <scope>NUCLEOTIDE SEQUENCE</scope>
    <source>
        <strain evidence="9">2789STDY5834896</strain>
    </source>
</reference>
<dbReference type="Gene3D" id="2.40.30.40">
    <property type="entry name" value="Peptidase M42, domain 2"/>
    <property type="match status" value="1"/>
</dbReference>
<keyword evidence="4 8" id="KW-0479">Metal-binding</keyword>